<protein>
    <submittedName>
        <fullName evidence="2">Si:dkeyp-7a3.1</fullName>
    </submittedName>
</protein>
<dbReference type="AlphaFoldDB" id="A0A3Q1F675"/>
<reference evidence="2" key="1">
    <citation type="submission" date="2025-08" db="UniProtKB">
        <authorList>
            <consortium name="Ensembl"/>
        </authorList>
    </citation>
    <scope>IDENTIFICATION</scope>
</reference>
<proteinExistence type="predicted"/>
<name>A0A3Q1F675_9TELE</name>
<evidence type="ECO:0000256" key="1">
    <source>
        <dbReference type="SAM" id="MobiDB-lite"/>
    </source>
</evidence>
<feature type="region of interest" description="Disordered" evidence="1">
    <location>
        <begin position="65"/>
        <end position="95"/>
    </location>
</feature>
<accession>A0A3Q1F675</accession>
<dbReference type="InterPro" id="IPR038826">
    <property type="entry name" value="CCDC178"/>
</dbReference>
<organism evidence="2 3">
    <name type="scientific">Acanthochromis polyacanthus</name>
    <name type="common">spiny chromis</name>
    <dbReference type="NCBI Taxonomy" id="80966"/>
    <lineage>
        <taxon>Eukaryota</taxon>
        <taxon>Metazoa</taxon>
        <taxon>Chordata</taxon>
        <taxon>Craniata</taxon>
        <taxon>Vertebrata</taxon>
        <taxon>Euteleostomi</taxon>
        <taxon>Actinopterygii</taxon>
        <taxon>Neopterygii</taxon>
        <taxon>Teleostei</taxon>
        <taxon>Neoteleostei</taxon>
        <taxon>Acanthomorphata</taxon>
        <taxon>Ovalentaria</taxon>
        <taxon>Pomacentridae</taxon>
        <taxon>Acanthochromis</taxon>
    </lineage>
</organism>
<sequence>LSLLQKRMHKALVKYFKQRSLYSQAELDRCQALSQETDQKIKTAQEGLSEDIQLISALLQSLTDDSTTTDDAGLNKQASPDAAGSNEMPAVQIAV</sequence>
<dbReference type="InParanoid" id="A0A3Q1F675"/>
<dbReference type="GeneTree" id="ENSGT00940000171212"/>
<keyword evidence="3" id="KW-1185">Reference proteome</keyword>
<dbReference type="Proteomes" id="UP000257200">
    <property type="component" value="Unplaced"/>
</dbReference>
<dbReference type="Ensembl" id="ENSAPOT00000012820.1">
    <property type="protein sequence ID" value="ENSAPOP00000002805.1"/>
    <property type="gene ID" value="ENSAPOG00000004238.1"/>
</dbReference>
<reference evidence="2" key="2">
    <citation type="submission" date="2025-09" db="UniProtKB">
        <authorList>
            <consortium name="Ensembl"/>
        </authorList>
    </citation>
    <scope>IDENTIFICATION</scope>
</reference>
<dbReference type="PANTHER" id="PTHR35088:SF1">
    <property type="entry name" value="COILED-COIL DOMAIN-CONTAINING PROTEIN 178"/>
    <property type="match status" value="1"/>
</dbReference>
<evidence type="ECO:0000313" key="2">
    <source>
        <dbReference type="Ensembl" id="ENSAPOP00000002805.1"/>
    </source>
</evidence>
<dbReference type="PANTHER" id="PTHR35088">
    <property type="entry name" value="COILED-COIL DOMAIN-CONTAINING PROTEIN 178"/>
    <property type="match status" value="1"/>
</dbReference>
<evidence type="ECO:0000313" key="3">
    <source>
        <dbReference type="Proteomes" id="UP000257200"/>
    </source>
</evidence>